<name>A0A067SX37_GALM3</name>
<keyword evidence="3" id="KW-1185">Reference proteome</keyword>
<dbReference type="OrthoDB" id="10670116at2759"/>
<feature type="compositionally biased region" description="Basic residues" evidence="1">
    <location>
        <begin position="461"/>
        <end position="471"/>
    </location>
</feature>
<reference evidence="3" key="1">
    <citation type="journal article" date="2014" name="Proc. Natl. Acad. Sci. U.S.A.">
        <title>Extensive sampling of basidiomycete genomes demonstrates inadequacy of the white-rot/brown-rot paradigm for wood decay fungi.</title>
        <authorList>
            <person name="Riley R."/>
            <person name="Salamov A.A."/>
            <person name="Brown D.W."/>
            <person name="Nagy L.G."/>
            <person name="Floudas D."/>
            <person name="Held B.W."/>
            <person name="Levasseur A."/>
            <person name="Lombard V."/>
            <person name="Morin E."/>
            <person name="Otillar R."/>
            <person name="Lindquist E.A."/>
            <person name="Sun H."/>
            <person name="LaButti K.M."/>
            <person name="Schmutz J."/>
            <person name="Jabbour D."/>
            <person name="Luo H."/>
            <person name="Baker S.E."/>
            <person name="Pisabarro A.G."/>
            <person name="Walton J.D."/>
            <person name="Blanchette R.A."/>
            <person name="Henrissat B."/>
            <person name="Martin F."/>
            <person name="Cullen D."/>
            <person name="Hibbett D.S."/>
            <person name="Grigoriev I.V."/>
        </authorList>
    </citation>
    <scope>NUCLEOTIDE SEQUENCE [LARGE SCALE GENOMIC DNA]</scope>
    <source>
        <strain evidence="3">CBS 339.88</strain>
    </source>
</reference>
<feature type="compositionally biased region" description="Pro residues" evidence="1">
    <location>
        <begin position="394"/>
        <end position="404"/>
    </location>
</feature>
<sequence>MNNGQSYYGYGYGRHSGYRGDQYPRSGGYEGEEYYGGEEQHYDGEYGQDPQLFDEPYQDQNYHEESAAFERHTEHESSFFERSRDFNLDGGNFSSVAGSVYYTDDDSRSSPYEDPAPRPPNPRKTSYFKGASNFRITDGDFMSVGGDVYGLQRPSARQPGGPPRSRMQGQGRYGVPPPQGRPPPAGASQNPNGFGQGPETLQDAGTNKAEPKIKEGHMPHVACLDQLVVRLQAGEGQVEWTLEQTYSLPVRPPVSQAYRPWEDSNYYDDNQNEEYNPTIQVVRPAQSVPMHQVPTSTQQTYEDDQSGEHNPAIQVVRPAQSVPMHQVPTSTQQTSNAGITTSTTKLSSVEAQMGGLSIKASSERIHAHYIKHNEPAADHSRITMISPPTSSVIDPPPPANPYPSPRTSYYSSLDTIHNPNTLTATSQEQSYPPGPSMLSDQNPANSGVNEAEKRFKLSNILRRKDKKSHNK</sequence>
<feature type="compositionally biased region" description="Polar residues" evidence="1">
    <location>
        <begin position="438"/>
        <end position="448"/>
    </location>
</feature>
<feature type="compositionally biased region" description="Polar residues" evidence="1">
    <location>
        <begin position="413"/>
        <end position="430"/>
    </location>
</feature>
<dbReference type="HOGENOM" id="CLU_580084_0_0_1"/>
<organism evidence="2 3">
    <name type="scientific">Galerina marginata (strain CBS 339.88)</name>
    <dbReference type="NCBI Taxonomy" id="685588"/>
    <lineage>
        <taxon>Eukaryota</taxon>
        <taxon>Fungi</taxon>
        <taxon>Dikarya</taxon>
        <taxon>Basidiomycota</taxon>
        <taxon>Agaricomycotina</taxon>
        <taxon>Agaricomycetes</taxon>
        <taxon>Agaricomycetidae</taxon>
        <taxon>Agaricales</taxon>
        <taxon>Agaricineae</taxon>
        <taxon>Strophariaceae</taxon>
        <taxon>Galerina</taxon>
    </lineage>
</organism>
<feature type="compositionally biased region" description="Low complexity" evidence="1">
    <location>
        <begin position="1"/>
        <end position="15"/>
    </location>
</feature>
<dbReference type="AlphaFoldDB" id="A0A067SX37"/>
<dbReference type="EMBL" id="KL142389">
    <property type="protein sequence ID" value="KDR72269.1"/>
    <property type="molecule type" value="Genomic_DNA"/>
</dbReference>
<feature type="compositionally biased region" description="Pro residues" evidence="1">
    <location>
        <begin position="175"/>
        <end position="185"/>
    </location>
</feature>
<feature type="compositionally biased region" description="Basic and acidic residues" evidence="1">
    <location>
        <begin position="61"/>
        <end position="87"/>
    </location>
</feature>
<gene>
    <name evidence="2" type="ORF">GALMADRAFT_143126</name>
</gene>
<evidence type="ECO:0000313" key="2">
    <source>
        <dbReference type="EMBL" id="KDR72269.1"/>
    </source>
</evidence>
<dbReference type="Proteomes" id="UP000027222">
    <property type="component" value="Unassembled WGS sequence"/>
</dbReference>
<evidence type="ECO:0000256" key="1">
    <source>
        <dbReference type="SAM" id="MobiDB-lite"/>
    </source>
</evidence>
<feature type="region of interest" description="Disordered" evidence="1">
    <location>
        <begin position="1"/>
        <end position="205"/>
    </location>
</feature>
<proteinExistence type="predicted"/>
<protein>
    <submittedName>
        <fullName evidence="2">Uncharacterized protein</fullName>
    </submittedName>
</protein>
<accession>A0A067SX37</accession>
<evidence type="ECO:0000313" key="3">
    <source>
        <dbReference type="Proteomes" id="UP000027222"/>
    </source>
</evidence>
<feature type="region of interest" description="Disordered" evidence="1">
    <location>
        <begin position="373"/>
        <end position="471"/>
    </location>
</feature>